<feature type="region of interest" description="Disordered" evidence="1">
    <location>
        <begin position="100"/>
        <end position="147"/>
    </location>
</feature>
<comment type="caution">
    <text evidence="2">The sequence shown here is derived from an EMBL/GenBank/DDBJ whole genome shotgun (WGS) entry which is preliminary data.</text>
</comment>
<gene>
    <name evidence="2" type="ORF">Athens101428_265</name>
</gene>
<name>A0A554LNQ8_9BACT</name>
<evidence type="ECO:0000313" key="2">
    <source>
        <dbReference type="EMBL" id="TSC94516.1"/>
    </source>
</evidence>
<dbReference type="Proteomes" id="UP000316495">
    <property type="component" value="Unassembled WGS sequence"/>
</dbReference>
<dbReference type="AlphaFoldDB" id="A0A554LNQ8"/>
<proteinExistence type="predicted"/>
<protein>
    <submittedName>
        <fullName evidence="2">Uncharacterized protein</fullName>
    </submittedName>
</protein>
<sequence>MSLGDILHVVQTETDPNKILEIRSEIADLSVADKRRLVELAEKVSVDETIESETQNVAQVAEIAPQEAQDIVAPPEVPAEVAEVDEEIAKVVETVPEVVTEENSEEAVLPADNQPTTAVDTRTEFVSTEEPPTTKEAADMEERFFAD</sequence>
<evidence type="ECO:0000313" key="3">
    <source>
        <dbReference type="Proteomes" id="UP000316495"/>
    </source>
</evidence>
<organism evidence="2 3">
    <name type="scientific">Candidatus Berkelbacteria bacterium Athens1014_28</name>
    <dbReference type="NCBI Taxonomy" id="2017145"/>
    <lineage>
        <taxon>Bacteria</taxon>
        <taxon>Candidatus Berkelbacteria</taxon>
    </lineage>
</organism>
<feature type="compositionally biased region" description="Basic and acidic residues" evidence="1">
    <location>
        <begin position="132"/>
        <end position="147"/>
    </location>
</feature>
<dbReference type="EMBL" id="VMGN01000011">
    <property type="protein sequence ID" value="TSC94516.1"/>
    <property type="molecule type" value="Genomic_DNA"/>
</dbReference>
<reference evidence="2 3" key="1">
    <citation type="submission" date="2017-07" db="EMBL/GenBank/DDBJ databases">
        <title>Mechanisms for carbon and nitrogen cycling indicate functional differentiation within the Candidate Phyla Radiation.</title>
        <authorList>
            <person name="Danczak R.E."/>
            <person name="Johnston M.D."/>
            <person name="Kenah C."/>
            <person name="Slattery M."/>
            <person name="Wrighton K.C."/>
            <person name="Wilkins M.J."/>
        </authorList>
    </citation>
    <scope>NUCLEOTIDE SEQUENCE [LARGE SCALE GENOMIC DNA]</scope>
    <source>
        <strain evidence="2">Athens1014_28</strain>
    </source>
</reference>
<evidence type="ECO:0000256" key="1">
    <source>
        <dbReference type="SAM" id="MobiDB-lite"/>
    </source>
</evidence>
<accession>A0A554LNQ8</accession>
<feature type="compositionally biased region" description="Polar residues" evidence="1">
    <location>
        <begin position="113"/>
        <end position="126"/>
    </location>
</feature>